<geneLocation type="plasmid" evidence="1">
    <name>ECO37P2</name>
</geneLocation>
<sequence length="211" mass="24698">MTRLSLSDMGIDLTSELASLMKLSVNDRWFIGKSFIDEFANSIILSDIPKLKSLAEAYHNMDYPQPGSWFSAYEKDVLSVFNAIKKKLYPICSLSVLIEWFEIEVEHHGWGSAFVEGFKSLQKKGIEYINLDFHPYKYAEEGMPYIEYWCKQELSKNDCPFISENALDYIYELIDEIRKIQSNSVDSELYCFISWNKGLRMIDRKNDTFIR</sequence>
<reference evidence="1" key="1">
    <citation type="submission" date="2016-03" db="EMBL/GenBank/DDBJ databases">
        <title>Resistome analysis of KPC-2-producing Escherichia coli ST224 strain isolated in Brazil using whole genome sequencing.</title>
        <authorList>
            <person name="Rossi I.G."/>
            <person name="Araujo B.F."/>
            <person name="Cerdeira L.T."/>
            <person name="Campos P.A."/>
            <person name="Royer S."/>
            <person name="Ferreira M.L."/>
            <person name="Batistao D.W.F."/>
            <person name="Souza T.A."/>
            <person name="Vancan S.I.S."/>
            <person name="Lincopan N."/>
            <person name="Gontijo-Filho P.P."/>
            <person name="Ribas R.M."/>
        </authorList>
    </citation>
    <scope>NUCLEOTIDE SEQUENCE</scope>
    <source>
        <strain evidence="1">ECO37</strain>
        <plasmid evidence="1">ECO37P2</plasmid>
    </source>
</reference>
<dbReference type="RefSeq" id="WP_103246030.1">
    <property type="nucleotide sequence ID" value="NZ_MAUI02000023.1"/>
</dbReference>
<name>A0A191T948_ECOLX</name>
<proteinExistence type="predicted"/>
<dbReference type="AlphaFoldDB" id="A0A191T948"/>
<accession>A0A191T948</accession>
<dbReference type="EMBL" id="KU963390">
    <property type="protein sequence ID" value="ANI75620.1"/>
    <property type="molecule type" value="Genomic_DNA"/>
</dbReference>
<protein>
    <submittedName>
        <fullName evidence="1">Uncharacterized protein</fullName>
    </submittedName>
</protein>
<organism evidence="1">
    <name type="scientific">Escherichia coli</name>
    <dbReference type="NCBI Taxonomy" id="562"/>
    <lineage>
        <taxon>Bacteria</taxon>
        <taxon>Pseudomonadati</taxon>
        <taxon>Pseudomonadota</taxon>
        <taxon>Gammaproteobacteria</taxon>
        <taxon>Enterobacterales</taxon>
        <taxon>Enterobacteriaceae</taxon>
        <taxon>Escherichia</taxon>
    </lineage>
</organism>
<keyword evidence="1" id="KW-0614">Plasmid</keyword>
<evidence type="ECO:0000313" key="1">
    <source>
        <dbReference type="EMBL" id="ANI75620.1"/>
    </source>
</evidence>